<evidence type="ECO:0000313" key="3">
    <source>
        <dbReference type="EMBL" id="SFT08743.1"/>
    </source>
</evidence>
<evidence type="ECO:0000256" key="1">
    <source>
        <dbReference type="ARBA" id="ARBA00022448"/>
    </source>
</evidence>
<keyword evidence="1" id="KW-0813">Transport</keyword>
<organism evidence="3 4">
    <name type="scientific">Sulfitobacter marinus</name>
    <dbReference type="NCBI Taxonomy" id="394264"/>
    <lineage>
        <taxon>Bacteria</taxon>
        <taxon>Pseudomonadati</taxon>
        <taxon>Pseudomonadota</taxon>
        <taxon>Alphaproteobacteria</taxon>
        <taxon>Rhodobacterales</taxon>
        <taxon>Roseobacteraceae</taxon>
        <taxon>Sulfitobacter</taxon>
    </lineage>
</organism>
<reference evidence="4" key="1">
    <citation type="submission" date="2016-10" db="EMBL/GenBank/DDBJ databases">
        <authorList>
            <person name="Varghese N."/>
            <person name="Submissions S."/>
        </authorList>
    </citation>
    <scope>NUCLEOTIDE SEQUENCE [LARGE SCALE GENOMIC DNA]</scope>
    <source>
        <strain evidence="4">DSM 23422</strain>
    </source>
</reference>
<dbReference type="PANTHER" id="PTHR34982:SF1">
    <property type="entry name" value="FLAGELLAR ASSEMBLY PROTEIN FLIH"/>
    <property type="match status" value="1"/>
</dbReference>
<evidence type="ECO:0000256" key="2">
    <source>
        <dbReference type="ARBA" id="ARBA00022927"/>
    </source>
</evidence>
<dbReference type="GO" id="GO:0005829">
    <property type="term" value="C:cytosol"/>
    <property type="evidence" value="ECO:0007669"/>
    <property type="project" value="TreeGrafter"/>
</dbReference>
<evidence type="ECO:0000313" key="4">
    <source>
        <dbReference type="Proteomes" id="UP000199239"/>
    </source>
</evidence>
<keyword evidence="3" id="KW-0969">Cilium</keyword>
<sequence length="220" mass="24396">MISRLNLRNFDDDGSSTAGDPDAATNEEIEARIAKAHKQGHIEGYLTGADAGRAEMAKTMEKAQTEMVEMLAQELARLAIAAEQRHEALVAQVVGFTLQTCEIIFPEIIERMSAERVRKTAMRSLKMAIGSSRIRVRLSPDTLAEIGPELRMQAAQHQCDHALELQADPELHAGDARMEWDHGGLDYGFQKICDRLLAELRDTHQRAINAQKDKDGHGQA</sequence>
<dbReference type="GO" id="GO:0015031">
    <property type="term" value="P:protein transport"/>
    <property type="evidence" value="ECO:0007669"/>
    <property type="project" value="UniProtKB-KW"/>
</dbReference>
<keyword evidence="3" id="KW-0282">Flagellum</keyword>
<gene>
    <name evidence="3" type="ORF">SAMN04488040_3091</name>
</gene>
<dbReference type="InterPro" id="IPR051472">
    <property type="entry name" value="T3SS_Stator/FliH"/>
</dbReference>
<keyword evidence="4" id="KW-1185">Reference proteome</keyword>
<dbReference type="Proteomes" id="UP000199239">
    <property type="component" value="Unassembled WGS sequence"/>
</dbReference>
<dbReference type="AlphaFoldDB" id="A0A1I6V4Y7"/>
<dbReference type="STRING" id="394264.SAMN04488040_3091"/>
<dbReference type="PANTHER" id="PTHR34982">
    <property type="entry name" value="YOP PROTEINS TRANSLOCATION PROTEIN L"/>
    <property type="match status" value="1"/>
</dbReference>
<accession>A0A1I6V4Y7</accession>
<proteinExistence type="predicted"/>
<keyword evidence="3" id="KW-0966">Cell projection</keyword>
<dbReference type="EMBL" id="FPAJ01000005">
    <property type="protein sequence ID" value="SFT08743.1"/>
    <property type="molecule type" value="Genomic_DNA"/>
</dbReference>
<name>A0A1I6V4Y7_9RHOB</name>
<dbReference type="RefSeq" id="WP_175498595.1">
    <property type="nucleotide sequence ID" value="NZ_FPAJ01000005.1"/>
</dbReference>
<protein>
    <submittedName>
        <fullName evidence="3">Flagellar assembly protein FliH</fullName>
    </submittedName>
</protein>
<keyword evidence="2" id="KW-0653">Protein transport</keyword>